<sequence>MNPSGASSSMTRCTSLKTSSPKRARFSRLWLPYSSSRWLETCKIYGDFFGKAEIEDVETVLVGVALKKQALLEALNSIDLAPYFGPVVAEDLVAILVK</sequence>
<protein>
    <recommendedName>
        <fullName evidence="3">lipoate--protein ligase</fullName>
        <ecNumber evidence="3">6.3.1.20</ecNumber>
    </recommendedName>
</protein>
<keyword evidence="5" id="KW-0547">Nucleotide-binding</keyword>
<evidence type="ECO:0000256" key="7">
    <source>
        <dbReference type="ARBA" id="ARBA00048037"/>
    </source>
</evidence>
<feature type="compositionally biased region" description="Polar residues" evidence="8">
    <location>
        <begin position="1"/>
        <end position="19"/>
    </location>
</feature>
<evidence type="ECO:0000256" key="1">
    <source>
        <dbReference type="ARBA" id="ARBA00005085"/>
    </source>
</evidence>
<dbReference type="InterPro" id="IPR019491">
    <property type="entry name" value="Lipoate_protein_ligase_C"/>
</dbReference>
<reference evidence="10 11" key="1">
    <citation type="submission" date="2018-11" db="EMBL/GenBank/DDBJ databases">
        <title>Aerococcus sp. SJQ22, whole genome shotgun sequence.</title>
        <authorList>
            <person name="Sun L."/>
            <person name="Gao X."/>
            <person name="Chen W."/>
            <person name="Huang K."/>
        </authorList>
    </citation>
    <scope>NUCLEOTIDE SEQUENCE [LARGE SCALE GENOMIC DNA]</scope>
    <source>
        <strain evidence="10 11">SJQ22</strain>
    </source>
</reference>
<keyword evidence="6" id="KW-0067">ATP-binding</keyword>
<dbReference type="Gene3D" id="3.30.390.50">
    <property type="entry name" value="CO dehydrogenase flavoprotein, C-terminal domain"/>
    <property type="match status" value="1"/>
</dbReference>
<evidence type="ECO:0000313" key="10">
    <source>
        <dbReference type="EMBL" id="RPA60950.1"/>
    </source>
</evidence>
<dbReference type="AlphaFoldDB" id="A0A3N4GQQ5"/>
<dbReference type="GO" id="GO:0005524">
    <property type="term" value="F:ATP binding"/>
    <property type="evidence" value="ECO:0007669"/>
    <property type="project" value="UniProtKB-KW"/>
</dbReference>
<evidence type="ECO:0000256" key="3">
    <source>
        <dbReference type="ARBA" id="ARBA00012367"/>
    </source>
</evidence>
<accession>A0A3N4GQQ5</accession>
<dbReference type="GO" id="GO:0016979">
    <property type="term" value="F:lipoate-protein ligase activity"/>
    <property type="evidence" value="ECO:0007669"/>
    <property type="project" value="UniProtKB-EC"/>
</dbReference>
<evidence type="ECO:0000256" key="8">
    <source>
        <dbReference type="SAM" id="MobiDB-lite"/>
    </source>
</evidence>
<evidence type="ECO:0000259" key="9">
    <source>
        <dbReference type="Pfam" id="PF10437"/>
    </source>
</evidence>
<proteinExistence type="predicted"/>
<name>A0A3N4GQQ5_9LACT</name>
<dbReference type="SUPFAM" id="SSF82649">
    <property type="entry name" value="SufE/NifU"/>
    <property type="match status" value="1"/>
</dbReference>
<evidence type="ECO:0000256" key="5">
    <source>
        <dbReference type="ARBA" id="ARBA00022741"/>
    </source>
</evidence>
<dbReference type="GO" id="GO:0009249">
    <property type="term" value="P:protein lipoylation"/>
    <property type="evidence" value="ECO:0007669"/>
    <property type="project" value="UniProtKB-ARBA"/>
</dbReference>
<feature type="domain" description="Lipoate protein ligase C-terminal" evidence="9">
    <location>
        <begin position="40"/>
        <end position="96"/>
    </location>
</feature>
<feature type="region of interest" description="Disordered" evidence="8">
    <location>
        <begin position="1"/>
        <end position="22"/>
    </location>
</feature>
<evidence type="ECO:0000256" key="2">
    <source>
        <dbReference type="ARBA" id="ARBA00005124"/>
    </source>
</evidence>
<dbReference type="UniPathway" id="UPA00537">
    <property type="reaction ID" value="UER00594"/>
</dbReference>
<comment type="catalytic activity">
    <reaction evidence="7">
        <text>L-lysyl-[lipoyl-carrier protein] + (R)-lipoate + ATP = N(6)-[(R)-lipoyl]-L-lysyl-[lipoyl-carrier protein] + AMP + diphosphate + H(+)</text>
        <dbReference type="Rhea" id="RHEA:49288"/>
        <dbReference type="Rhea" id="RHEA-COMP:10500"/>
        <dbReference type="Rhea" id="RHEA-COMP:10502"/>
        <dbReference type="ChEBI" id="CHEBI:15378"/>
        <dbReference type="ChEBI" id="CHEBI:29969"/>
        <dbReference type="ChEBI" id="CHEBI:30616"/>
        <dbReference type="ChEBI" id="CHEBI:33019"/>
        <dbReference type="ChEBI" id="CHEBI:83088"/>
        <dbReference type="ChEBI" id="CHEBI:83099"/>
        <dbReference type="ChEBI" id="CHEBI:456215"/>
        <dbReference type="EC" id="6.3.1.20"/>
    </reaction>
</comment>
<dbReference type="EC" id="6.3.1.20" evidence="3"/>
<dbReference type="EMBL" id="RKMG01000007">
    <property type="protein sequence ID" value="RPA60950.1"/>
    <property type="molecule type" value="Genomic_DNA"/>
</dbReference>
<comment type="pathway">
    <text evidence="1">Protein modification; protein lipoylation via exogenous pathway; protein N(6)-(lipoyl)lysine from lipoate: step 2/2.</text>
</comment>
<evidence type="ECO:0000313" key="11">
    <source>
        <dbReference type="Proteomes" id="UP000273977"/>
    </source>
</evidence>
<evidence type="ECO:0000256" key="4">
    <source>
        <dbReference type="ARBA" id="ARBA00022598"/>
    </source>
</evidence>
<comment type="pathway">
    <text evidence="2">Protein modification; protein lipoylation via exogenous pathway; protein N(6)-(lipoyl)lysine from lipoate: step 1/2.</text>
</comment>
<keyword evidence="11" id="KW-1185">Reference proteome</keyword>
<evidence type="ECO:0000256" key="6">
    <source>
        <dbReference type="ARBA" id="ARBA00022840"/>
    </source>
</evidence>
<organism evidence="10 11">
    <name type="scientific">Aerococcus agrisoli</name>
    <dbReference type="NCBI Taxonomy" id="2487350"/>
    <lineage>
        <taxon>Bacteria</taxon>
        <taxon>Bacillati</taxon>
        <taxon>Bacillota</taxon>
        <taxon>Bacilli</taxon>
        <taxon>Lactobacillales</taxon>
        <taxon>Aerococcaceae</taxon>
        <taxon>Aerococcus</taxon>
    </lineage>
</organism>
<comment type="caution">
    <text evidence="10">The sequence shown here is derived from an EMBL/GenBank/DDBJ whole genome shotgun (WGS) entry which is preliminary data.</text>
</comment>
<dbReference type="Proteomes" id="UP000273977">
    <property type="component" value="Unassembled WGS sequence"/>
</dbReference>
<keyword evidence="4" id="KW-0436">Ligase</keyword>
<gene>
    <name evidence="10" type="ORF">EF384_03380</name>
</gene>
<dbReference type="Pfam" id="PF10437">
    <property type="entry name" value="Lip_prot_lig_C"/>
    <property type="match status" value="1"/>
</dbReference>